<dbReference type="EMBL" id="CAJJDN010000167">
    <property type="protein sequence ID" value="CAD8126443.1"/>
    <property type="molecule type" value="Genomic_DNA"/>
</dbReference>
<sequence length="51" mass="5976">MLKTSKILTLTFQVQGLKLTTLMNENIQNQILDVKLMMYIHQQNGIQDRNN</sequence>
<dbReference type="Proteomes" id="UP000692954">
    <property type="component" value="Unassembled WGS sequence"/>
</dbReference>
<gene>
    <name evidence="1" type="ORF">PSON_ATCC_30995.1.T1670079</name>
</gene>
<evidence type="ECO:0000313" key="2">
    <source>
        <dbReference type="Proteomes" id="UP000692954"/>
    </source>
</evidence>
<evidence type="ECO:0000313" key="1">
    <source>
        <dbReference type="EMBL" id="CAD8126443.1"/>
    </source>
</evidence>
<dbReference type="AlphaFoldDB" id="A0A8S1RGR1"/>
<reference evidence="1" key="1">
    <citation type="submission" date="2021-01" db="EMBL/GenBank/DDBJ databases">
        <authorList>
            <consortium name="Genoscope - CEA"/>
            <person name="William W."/>
        </authorList>
    </citation>
    <scope>NUCLEOTIDE SEQUENCE</scope>
</reference>
<proteinExistence type="predicted"/>
<protein>
    <submittedName>
        <fullName evidence="1">Uncharacterized protein</fullName>
    </submittedName>
</protein>
<accession>A0A8S1RGR1</accession>
<name>A0A8S1RGR1_9CILI</name>
<organism evidence="1 2">
    <name type="scientific">Paramecium sonneborni</name>
    <dbReference type="NCBI Taxonomy" id="65129"/>
    <lineage>
        <taxon>Eukaryota</taxon>
        <taxon>Sar</taxon>
        <taxon>Alveolata</taxon>
        <taxon>Ciliophora</taxon>
        <taxon>Intramacronucleata</taxon>
        <taxon>Oligohymenophorea</taxon>
        <taxon>Peniculida</taxon>
        <taxon>Parameciidae</taxon>
        <taxon>Paramecium</taxon>
    </lineage>
</organism>
<comment type="caution">
    <text evidence="1">The sequence shown here is derived from an EMBL/GenBank/DDBJ whole genome shotgun (WGS) entry which is preliminary data.</text>
</comment>
<keyword evidence="2" id="KW-1185">Reference proteome</keyword>